<reference evidence="3 4" key="1">
    <citation type="submission" date="2017-05" db="EMBL/GenBank/DDBJ databases">
        <title>Butyricicoccus porcorum sp. nov. a butyrate-producing bacterium from the swine intestinal tract.</title>
        <authorList>
            <person name="Trachsel J."/>
            <person name="Humphrey S."/>
            <person name="Allen H.K."/>
        </authorList>
    </citation>
    <scope>NUCLEOTIDE SEQUENCE [LARGE SCALE GENOMIC DNA]</scope>
    <source>
        <strain evidence="3">BB10</strain>
    </source>
</reference>
<organism evidence="3 4">
    <name type="scientific">Butyricicoccus porcorum</name>
    <dbReference type="NCBI Taxonomy" id="1945634"/>
    <lineage>
        <taxon>Bacteria</taxon>
        <taxon>Bacillati</taxon>
        <taxon>Bacillota</taxon>
        <taxon>Clostridia</taxon>
        <taxon>Eubacteriales</taxon>
        <taxon>Butyricicoccaceae</taxon>
        <taxon>Butyricicoccus</taxon>
    </lineage>
</organism>
<evidence type="ECO:0000313" key="4">
    <source>
        <dbReference type="Proteomes" id="UP000194903"/>
    </source>
</evidence>
<dbReference type="OrthoDB" id="1758165at2"/>
<dbReference type="AlphaFoldDB" id="A0A252F2J6"/>
<gene>
    <name evidence="3" type="ORF">CBW42_09805</name>
</gene>
<dbReference type="Proteomes" id="UP000194903">
    <property type="component" value="Unassembled WGS sequence"/>
</dbReference>
<evidence type="ECO:0000313" key="3">
    <source>
        <dbReference type="EMBL" id="OUM20028.1"/>
    </source>
</evidence>
<dbReference type="PROSITE" id="PS51257">
    <property type="entry name" value="PROKAR_LIPOPROTEIN"/>
    <property type="match status" value="1"/>
</dbReference>
<proteinExistence type="predicted"/>
<dbReference type="EMBL" id="NHOC01000008">
    <property type="protein sequence ID" value="OUM20028.1"/>
    <property type="molecule type" value="Genomic_DNA"/>
</dbReference>
<protein>
    <recommendedName>
        <fullName evidence="5">Lipoprotein</fullName>
    </recommendedName>
</protein>
<sequence>MTKRFFVIAVASLMAISMLSACSGSSAGKTEQPDNNAGSAATSSSQQDASETVSKRDLPEGDYADTGAGTMYISTASGTSEDDVVPVLFVSDEDILIQIGLDTIDFDGAHLSYIYVDGMLNTKEQLGESQISLDLSGNALSVGQHDVEVVQYDSDEPDGQIVTYKAATYEVKEN</sequence>
<feature type="region of interest" description="Disordered" evidence="1">
    <location>
        <begin position="25"/>
        <end position="65"/>
    </location>
</feature>
<dbReference type="RefSeq" id="WP_087020699.1">
    <property type="nucleotide sequence ID" value="NZ_NHOC01000008.1"/>
</dbReference>
<comment type="caution">
    <text evidence="3">The sequence shown here is derived from an EMBL/GenBank/DDBJ whole genome shotgun (WGS) entry which is preliminary data.</text>
</comment>
<keyword evidence="2" id="KW-0732">Signal</keyword>
<feature type="compositionally biased region" description="Low complexity" evidence="1">
    <location>
        <begin position="34"/>
        <end position="50"/>
    </location>
</feature>
<name>A0A252F2J6_9FIRM</name>
<accession>A0A252F2J6</accession>
<feature type="signal peptide" evidence="2">
    <location>
        <begin position="1"/>
        <end position="21"/>
    </location>
</feature>
<keyword evidence="4" id="KW-1185">Reference proteome</keyword>
<feature type="chain" id="PRO_5039309152" description="Lipoprotein" evidence="2">
    <location>
        <begin position="22"/>
        <end position="174"/>
    </location>
</feature>
<evidence type="ECO:0008006" key="5">
    <source>
        <dbReference type="Google" id="ProtNLM"/>
    </source>
</evidence>
<evidence type="ECO:0000256" key="1">
    <source>
        <dbReference type="SAM" id="MobiDB-lite"/>
    </source>
</evidence>
<evidence type="ECO:0000256" key="2">
    <source>
        <dbReference type="SAM" id="SignalP"/>
    </source>
</evidence>